<proteinExistence type="predicted"/>
<keyword evidence="1" id="KW-1133">Transmembrane helix</keyword>
<reference evidence="2 3" key="1">
    <citation type="journal article" date="2018" name="Appl. Environ. Microbiol.">
        <title>Genome rearrangement shapes Prochlorococcus ecological adaptation.</title>
        <authorList>
            <person name="Yan W."/>
            <person name="Wei S."/>
            <person name="Wang Q."/>
            <person name="Xiao X."/>
            <person name="Zeng Q."/>
            <person name="Jiao N."/>
            <person name="Zhang R."/>
        </authorList>
    </citation>
    <scope>NUCLEOTIDE SEQUENCE [LARGE SCALE GENOMIC DNA]</scope>
    <source>
        <strain evidence="2 3">XMU1408</strain>
    </source>
</reference>
<evidence type="ECO:0000256" key="1">
    <source>
        <dbReference type="SAM" id="Phobius"/>
    </source>
</evidence>
<protein>
    <submittedName>
        <fullName evidence="2">Uncharacterized protein</fullName>
    </submittedName>
</protein>
<dbReference type="AlphaFoldDB" id="A0A318R4U4"/>
<evidence type="ECO:0000313" key="2">
    <source>
        <dbReference type="EMBL" id="PYE03164.1"/>
    </source>
</evidence>
<keyword evidence="1" id="KW-0472">Membrane</keyword>
<accession>A0A318R4U4</accession>
<sequence length="77" mass="9188">MLIILSYIRYSNASLKIDTYFLFGAIIFFLICGILIFQNQIWEEEEFSRNRKWLKWKADAIKENKADLSSIYPCSKK</sequence>
<organism evidence="2 3">
    <name type="scientific">Prochlorococcus marinus XMU1408</name>
    <dbReference type="NCBI Taxonomy" id="2213228"/>
    <lineage>
        <taxon>Bacteria</taxon>
        <taxon>Bacillati</taxon>
        <taxon>Cyanobacteriota</taxon>
        <taxon>Cyanophyceae</taxon>
        <taxon>Synechococcales</taxon>
        <taxon>Prochlorococcaceae</taxon>
        <taxon>Prochlorococcus</taxon>
    </lineage>
</organism>
<gene>
    <name evidence="2" type="ORF">DNJ73_05350</name>
</gene>
<feature type="transmembrane region" description="Helical" evidence="1">
    <location>
        <begin position="20"/>
        <end position="42"/>
    </location>
</feature>
<name>A0A318R4U4_PROMR</name>
<keyword evidence="1" id="KW-0812">Transmembrane</keyword>
<evidence type="ECO:0000313" key="3">
    <source>
        <dbReference type="Proteomes" id="UP000247807"/>
    </source>
</evidence>
<dbReference type="Proteomes" id="UP000247807">
    <property type="component" value="Unassembled WGS sequence"/>
</dbReference>
<dbReference type="EMBL" id="QJUE01000002">
    <property type="protein sequence ID" value="PYE03164.1"/>
    <property type="molecule type" value="Genomic_DNA"/>
</dbReference>
<comment type="caution">
    <text evidence="2">The sequence shown here is derived from an EMBL/GenBank/DDBJ whole genome shotgun (WGS) entry which is preliminary data.</text>
</comment>